<dbReference type="Proteomes" id="UP000562027">
    <property type="component" value="Unassembled WGS sequence"/>
</dbReference>
<evidence type="ECO:0000313" key="3">
    <source>
        <dbReference type="Proteomes" id="UP000562027"/>
    </source>
</evidence>
<feature type="transmembrane region" description="Helical" evidence="1">
    <location>
        <begin position="7"/>
        <end position="28"/>
    </location>
</feature>
<name>A0A840L2E6_9BURK</name>
<evidence type="ECO:0000256" key="1">
    <source>
        <dbReference type="SAM" id="Phobius"/>
    </source>
</evidence>
<dbReference type="RefSeq" id="WP_184296580.1">
    <property type="nucleotide sequence ID" value="NZ_JACHLP010000001.1"/>
</dbReference>
<feature type="transmembrane region" description="Helical" evidence="1">
    <location>
        <begin position="150"/>
        <end position="166"/>
    </location>
</feature>
<feature type="transmembrane region" description="Helical" evidence="1">
    <location>
        <begin position="368"/>
        <end position="385"/>
    </location>
</feature>
<keyword evidence="1" id="KW-1133">Transmembrane helix</keyword>
<feature type="transmembrane region" description="Helical" evidence="1">
    <location>
        <begin position="295"/>
        <end position="315"/>
    </location>
</feature>
<evidence type="ECO:0008006" key="4">
    <source>
        <dbReference type="Google" id="ProtNLM"/>
    </source>
</evidence>
<feature type="transmembrane region" description="Helical" evidence="1">
    <location>
        <begin position="335"/>
        <end position="356"/>
    </location>
</feature>
<feature type="transmembrane region" description="Helical" evidence="1">
    <location>
        <begin position="172"/>
        <end position="188"/>
    </location>
</feature>
<feature type="transmembrane region" description="Helical" evidence="1">
    <location>
        <begin position="200"/>
        <end position="220"/>
    </location>
</feature>
<keyword evidence="1" id="KW-0812">Transmembrane</keyword>
<keyword evidence="1" id="KW-0472">Membrane</keyword>
<dbReference type="EMBL" id="JACHLP010000001">
    <property type="protein sequence ID" value="MBB4842420.1"/>
    <property type="molecule type" value="Genomic_DNA"/>
</dbReference>
<comment type="caution">
    <text evidence="2">The sequence shown here is derived from an EMBL/GenBank/DDBJ whole genome shotgun (WGS) entry which is preliminary data.</text>
</comment>
<feature type="transmembrane region" description="Helical" evidence="1">
    <location>
        <begin position="76"/>
        <end position="94"/>
    </location>
</feature>
<feature type="transmembrane region" description="Helical" evidence="1">
    <location>
        <begin position="34"/>
        <end position="55"/>
    </location>
</feature>
<proteinExistence type="predicted"/>
<evidence type="ECO:0000313" key="2">
    <source>
        <dbReference type="EMBL" id="MBB4842420.1"/>
    </source>
</evidence>
<dbReference type="AlphaFoldDB" id="A0A840L2E6"/>
<accession>A0A840L2E6</accession>
<organism evidence="2 3">
    <name type="scientific">Roseateles oligotrophus</name>
    <dbReference type="NCBI Taxonomy" id="1769250"/>
    <lineage>
        <taxon>Bacteria</taxon>
        <taxon>Pseudomonadati</taxon>
        <taxon>Pseudomonadota</taxon>
        <taxon>Betaproteobacteria</taxon>
        <taxon>Burkholderiales</taxon>
        <taxon>Sphaerotilaceae</taxon>
        <taxon>Roseateles</taxon>
    </lineage>
</organism>
<protein>
    <recommendedName>
        <fullName evidence="4">Oligosaccharide repeat unit polymerase</fullName>
    </recommendedName>
</protein>
<gene>
    <name evidence="2" type="ORF">HNP55_000915</name>
</gene>
<feature type="transmembrane region" description="Helical" evidence="1">
    <location>
        <begin position="262"/>
        <end position="283"/>
    </location>
</feature>
<sequence length="422" mass="45727">MRAYLYLIWTLLVYGAGLMLAPLAPNFAVVDSSAWLWATSAAMGVAGLWLAYSVARPAPSIGPSTEFSITQASVRANWIAAFGLLCTIVDRYVIRGAGFDFDFFAARDVLENTQPSPVGLIGALTGALSCFALSLTVARALAEGPISRRAWLASGAILVTYIGISMGIGSRSTLLVSVISTMFSVVWLRQTFGKPMYLRYWAVALAVLTGVATISAVLMLERLEQMGLDPFLSIEFSGYAYTLRPTDSAMAWLNAQGEAAPLWVASFSLLQYVFHGFYEFCVLSQETLSLQTGGAVTFWLPLKVLNMVGVGAAPIDFESISGWREGIFTSFLGPLYLDFGGWLPLATFLLFFVLGMPAARMRADRLEMLSYCSVLCALCVLFPIVNLLDSAAGAYPLVASLFLPWLGRRRTNPASHALRTIA</sequence>
<feature type="transmembrane region" description="Helical" evidence="1">
    <location>
        <begin position="118"/>
        <end position="138"/>
    </location>
</feature>
<reference evidence="2 3" key="1">
    <citation type="submission" date="2020-08" db="EMBL/GenBank/DDBJ databases">
        <title>Functional genomics of gut bacteria from endangered species of beetles.</title>
        <authorList>
            <person name="Carlos-Shanley C."/>
        </authorList>
    </citation>
    <scope>NUCLEOTIDE SEQUENCE [LARGE SCALE GENOMIC DNA]</scope>
    <source>
        <strain evidence="2 3">S00239</strain>
    </source>
</reference>
<keyword evidence="3" id="KW-1185">Reference proteome</keyword>